<dbReference type="Proteomes" id="UP001190700">
    <property type="component" value="Unassembled WGS sequence"/>
</dbReference>
<gene>
    <name evidence="2" type="ORF">CYMTET_15725</name>
</gene>
<accession>A0AAE0GDF2</accession>
<organism evidence="2 3">
    <name type="scientific">Cymbomonas tetramitiformis</name>
    <dbReference type="NCBI Taxonomy" id="36881"/>
    <lineage>
        <taxon>Eukaryota</taxon>
        <taxon>Viridiplantae</taxon>
        <taxon>Chlorophyta</taxon>
        <taxon>Pyramimonadophyceae</taxon>
        <taxon>Pyramimonadales</taxon>
        <taxon>Pyramimonadaceae</taxon>
        <taxon>Cymbomonas</taxon>
    </lineage>
</organism>
<keyword evidence="3" id="KW-1185">Reference proteome</keyword>
<feature type="compositionally biased region" description="Gly residues" evidence="1">
    <location>
        <begin position="94"/>
        <end position="119"/>
    </location>
</feature>
<sequence length="180" mass="17382">MWRGGWWAGILGGGAKVAKLGGLGAGGENGGGDMVAETGERGCGMGVAAKAAEGAAGEAEEAKVVKWWRKAGGGFEALGVGGREGGLEVDEEGSGGGEKVGGGGLGGGEGGGGDGGLGGIGGSGGGGALVTTNQPGAIPAGSQPSKYTWHALLSQRFIGRAWHRPTLKCQRDKSAPPETA</sequence>
<evidence type="ECO:0000313" key="2">
    <source>
        <dbReference type="EMBL" id="KAK3276190.1"/>
    </source>
</evidence>
<reference evidence="2 3" key="1">
    <citation type="journal article" date="2015" name="Genome Biol. Evol.">
        <title>Comparative Genomics of a Bacterivorous Green Alga Reveals Evolutionary Causalities and Consequences of Phago-Mixotrophic Mode of Nutrition.</title>
        <authorList>
            <person name="Burns J.A."/>
            <person name="Paasch A."/>
            <person name="Narechania A."/>
            <person name="Kim E."/>
        </authorList>
    </citation>
    <scope>NUCLEOTIDE SEQUENCE [LARGE SCALE GENOMIC DNA]</scope>
    <source>
        <strain evidence="2 3">PLY_AMNH</strain>
    </source>
</reference>
<evidence type="ECO:0000313" key="3">
    <source>
        <dbReference type="Proteomes" id="UP001190700"/>
    </source>
</evidence>
<dbReference type="EMBL" id="LGRX02006716">
    <property type="protein sequence ID" value="KAK3276190.1"/>
    <property type="molecule type" value="Genomic_DNA"/>
</dbReference>
<name>A0AAE0GDF2_9CHLO</name>
<feature type="region of interest" description="Disordered" evidence="1">
    <location>
        <begin position="82"/>
        <end position="119"/>
    </location>
</feature>
<protein>
    <submittedName>
        <fullName evidence="2">Uncharacterized protein</fullName>
    </submittedName>
</protein>
<evidence type="ECO:0000256" key="1">
    <source>
        <dbReference type="SAM" id="MobiDB-lite"/>
    </source>
</evidence>
<proteinExistence type="predicted"/>
<dbReference type="AlphaFoldDB" id="A0AAE0GDF2"/>
<comment type="caution">
    <text evidence="2">The sequence shown here is derived from an EMBL/GenBank/DDBJ whole genome shotgun (WGS) entry which is preliminary data.</text>
</comment>